<dbReference type="GO" id="GO:0005615">
    <property type="term" value="C:extracellular space"/>
    <property type="evidence" value="ECO:0007669"/>
    <property type="project" value="TreeGrafter"/>
</dbReference>
<reference evidence="2 3" key="1">
    <citation type="submission" date="2016-06" db="EMBL/GenBank/DDBJ databases">
        <authorList>
            <consortium name="Pathogen Informatics"/>
        </authorList>
    </citation>
    <scope>NUCLEOTIDE SEQUENCE [LARGE SCALE GENOMIC DNA]</scope>
    <source>
        <strain evidence="2">PowCR01</strain>
    </source>
</reference>
<dbReference type="AlphaFoldDB" id="A0A1C3KQB2"/>
<gene>
    <name evidence="2" type="primary">PowCR01_070011200</name>
    <name evidence="2" type="ORF">POWCR01_070011200</name>
</gene>
<dbReference type="PANTHER" id="PTHR37458:SF1">
    <property type="entry name" value="THISBE"/>
    <property type="match status" value="1"/>
</dbReference>
<accession>A0A1C3KQB2</accession>
<evidence type="ECO:0000313" key="3">
    <source>
        <dbReference type="Proteomes" id="UP000243200"/>
    </source>
</evidence>
<protein>
    <submittedName>
        <fullName evidence="2">Uncharacterized protein</fullName>
    </submittedName>
</protein>
<dbReference type="VEuPathDB" id="PlasmoDB:PocGH01_07016400"/>
<organism evidence="2 3">
    <name type="scientific">Plasmodium ovale</name>
    <name type="common">malaria parasite P. ovale</name>
    <dbReference type="NCBI Taxonomy" id="36330"/>
    <lineage>
        <taxon>Eukaryota</taxon>
        <taxon>Sar</taxon>
        <taxon>Alveolata</taxon>
        <taxon>Apicomplexa</taxon>
        <taxon>Aconoidasida</taxon>
        <taxon>Haemosporida</taxon>
        <taxon>Plasmodiidae</taxon>
        <taxon>Plasmodium</taxon>
        <taxon>Plasmodium (Plasmodium)</taxon>
    </lineage>
</organism>
<evidence type="ECO:0000313" key="2">
    <source>
        <dbReference type="EMBL" id="SBT76285.1"/>
    </source>
</evidence>
<dbReference type="PANTHER" id="PTHR37458">
    <property type="entry name" value="THISBE"/>
    <property type="match status" value="1"/>
</dbReference>
<proteinExistence type="predicted"/>
<feature type="compositionally biased region" description="Low complexity" evidence="1">
    <location>
        <begin position="713"/>
        <end position="762"/>
    </location>
</feature>
<dbReference type="GO" id="GO:0048018">
    <property type="term" value="F:receptor ligand activity"/>
    <property type="evidence" value="ECO:0007669"/>
    <property type="project" value="TreeGrafter"/>
</dbReference>
<dbReference type="VEuPathDB" id="PlasmoDB:POWCR01_070011200"/>
<evidence type="ECO:0000256" key="1">
    <source>
        <dbReference type="SAM" id="MobiDB-lite"/>
    </source>
</evidence>
<dbReference type="EMBL" id="LT594511">
    <property type="protein sequence ID" value="SBT76285.1"/>
    <property type="molecule type" value="Genomic_DNA"/>
</dbReference>
<dbReference type="Proteomes" id="UP000243200">
    <property type="component" value="Chromosome 7"/>
</dbReference>
<name>A0A1C3KQB2_PLAOA</name>
<feature type="region of interest" description="Disordered" evidence="1">
    <location>
        <begin position="707"/>
        <end position="762"/>
    </location>
</feature>
<sequence length="847" mass="100565">MIQMLPYVPYMYKCTKITILKKFYDHVRPKRYPDLVHFAKGLYLYLCKRPNGNGNGNDDSFITFAKKLFSDISQVQVFEKDKKDICLFILLYIKCKKGCRTFSLEDTAIKYIIVSIEENLDNFDEEDLSTVLTFLYSTGKHKLYAISGDENSRRKRVWKDKISVRITNKIIARSTNYLHHFNQTKNLCILYSYLCRENITIHLHNKVLQRILANFDKCEDTDLTNIIFNFYHINSFFFNKFLRKICEFFTYGEREKNSNTKCRYHFGVTIIDSDKGIGAVDNGDSKGDIPHIGCNINKEKCKGRSEEKNSYITTDKEDSNFFLNAHYMKWKNDDDQNGSSSGQEERFDDITYRNLFNIYNCNIYVYRYINNYNDLFFKRKIIRLKDQCNFIDNIWKNCRLLYGFYLHFDNYLHRNGKCYDMGIENLLEGDGKKNNPLLIKGTNLYSDIFSQENLRAFIYIYKNGINYHKRYFNWCRKFLCTYILDILRTRCTAGGRSPNVRRENFRHGDDHHGDDNDGGISERVNSSHVYILLNALCQMNVHNEAIYSLIMENFKRKQSTYSLKATLLLLHFSLSHSKSECLKCIYKNVDKIINELIGQDSTFIPSNYGIIFLPPFLSTERIYSMYRNIFLKCSIYYLKKKKYIQTYKLNDDLFFFGLCYNILTCEEKNEIFLKRFSVKYLRKIYKFFHNFENITKKNFLHLKKTKTREKMHNSNNSSNNNNSNNNSNNSNNNNNNNSNNNNNNMNHNNNNNSNSNSNSNSNNSNNYHYYHYYYYYYFEDSNNINALLDYVEFSMSQNKPIYLSFLNFFKMHQDYYHVYANYGHRYLIPSLAPSIITSSVEGVPVMH</sequence>
<dbReference type="OrthoDB" id="372697at2759"/>